<evidence type="ECO:0000259" key="9">
    <source>
        <dbReference type="PROSITE" id="PS50249"/>
    </source>
</evidence>
<dbReference type="GO" id="GO:0015031">
    <property type="term" value="P:protein transport"/>
    <property type="evidence" value="ECO:0007669"/>
    <property type="project" value="UniProtKB-KW"/>
</dbReference>
<keyword evidence="7" id="KW-0653">Protein transport</keyword>
<dbReference type="InterPro" id="IPR037518">
    <property type="entry name" value="MPN"/>
</dbReference>
<dbReference type="PANTHER" id="PTHR12710">
    <property type="entry name" value="NUCLEAR PROTEIN LOCALIZATION 4"/>
    <property type="match status" value="1"/>
</dbReference>
<organism evidence="10 11">
    <name type="scientific">Maudiozyma saulgeensis</name>
    <dbReference type="NCBI Taxonomy" id="1789683"/>
    <lineage>
        <taxon>Eukaryota</taxon>
        <taxon>Fungi</taxon>
        <taxon>Dikarya</taxon>
        <taxon>Ascomycota</taxon>
        <taxon>Saccharomycotina</taxon>
        <taxon>Saccharomycetes</taxon>
        <taxon>Saccharomycetales</taxon>
        <taxon>Saccharomycetaceae</taxon>
        <taxon>Maudiozyma</taxon>
    </lineage>
</organism>
<dbReference type="Pfam" id="PF05021">
    <property type="entry name" value="NPL4"/>
    <property type="match status" value="1"/>
</dbReference>
<dbReference type="PROSITE" id="PS50249">
    <property type="entry name" value="MPN"/>
    <property type="match status" value="1"/>
</dbReference>
<dbReference type="PANTHER" id="PTHR12710:SF0">
    <property type="entry name" value="NUCLEAR PROTEIN LOCALIZATION PROTEIN 4 HOMOLOG"/>
    <property type="match status" value="1"/>
</dbReference>
<dbReference type="InterPro" id="IPR007717">
    <property type="entry name" value="NPL4_C"/>
</dbReference>
<evidence type="ECO:0000256" key="3">
    <source>
        <dbReference type="ARBA" id="ARBA00004556"/>
    </source>
</evidence>
<dbReference type="SUPFAM" id="SSF54236">
    <property type="entry name" value="Ubiquitin-like"/>
    <property type="match status" value="1"/>
</dbReference>
<evidence type="ECO:0000256" key="8">
    <source>
        <dbReference type="SAM" id="MobiDB-lite"/>
    </source>
</evidence>
<dbReference type="GO" id="GO:0043130">
    <property type="term" value="F:ubiquitin binding"/>
    <property type="evidence" value="ECO:0007669"/>
    <property type="project" value="TreeGrafter"/>
</dbReference>
<dbReference type="EMBL" id="FXLY01000004">
    <property type="protein sequence ID" value="SMN19579.1"/>
    <property type="molecule type" value="Genomic_DNA"/>
</dbReference>
<proteinExistence type="inferred from homology"/>
<feature type="domain" description="MPN" evidence="9">
    <location>
        <begin position="250"/>
        <end position="390"/>
    </location>
</feature>
<keyword evidence="11" id="KW-1185">Reference proteome</keyword>
<feature type="region of interest" description="Disordered" evidence="8">
    <location>
        <begin position="485"/>
        <end position="504"/>
    </location>
</feature>
<dbReference type="PIRSF" id="PIRSF010052">
    <property type="entry name" value="Polyub_prc_Npl4"/>
    <property type="match status" value="1"/>
</dbReference>
<dbReference type="GO" id="GO:0031965">
    <property type="term" value="C:nuclear membrane"/>
    <property type="evidence" value="ECO:0007669"/>
    <property type="project" value="UniProtKB-SubCell"/>
</dbReference>
<evidence type="ECO:0000313" key="11">
    <source>
        <dbReference type="Proteomes" id="UP000196158"/>
    </source>
</evidence>
<feature type="compositionally biased region" description="Polar residues" evidence="8">
    <location>
        <begin position="494"/>
        <end position="504"/>
    </location>
</feature>
<keyword evidence="7" id="KW-0811">Translocation</keyword>
<comment type="similarity">
    <text evidence="4">Belongs to the NPL4 family.</text>
</comment>
<dbReference type="InterPro" id="IPR007716">
    <property type="entry name" value="NPL4_Zn-bd_put"/>
</dbReference>
<accession>A0A1X7R262</accession>
<name>A0A1X7R262_9SACH</name>
<reference evidence="10 11" key="1">
    <citation type="submission" date="2017-04" db="EMBL/GenBank/DDBJ databases">
        <authorList>
            <person name="Afonso C.L."/>
            <person name="Miller P.J."/>
            <person name="Scott M.A."/>
            <person name="Spackman E."/>
            <person name="Goraichik I."/>
            <person name="Dimitrov K.M."/>
            <person name="Suarez D.L."/>
            <person name="Swayne D.E."/>
        </authorList>
    </citation>
    <scope>NUCLEOTIDE SEQUENCE [LARGE SCALE GENOMIC DNA]</scope>
</reference>
<evidence type="ECO:0000256" key="5">
    <source>
        <dbReference type="ARBA" id="ARBA00019709"/>
    </source>
</evidence>
<dbReference type="OrthoDB" id="10251089at2759"/>
<dbReference type="InterPro" id="IPR016563">
    <property type="entry name" value="Npl4"/>
</dbReference>
<dbReference type="CDD" id="cd08061">
    <property type="entry name" value="MPN_NPL4"/>
    <property type="match status" value="1"/>
</dbReference>
<sequence>MLIRFRSKDGMHRVSCEQTDLFGTLLEKFLTQLKQPVDVSSITVSDKPGSSNDGEPVGNIIQRSVNDLGLSHGDIVYINYDKSSAADIIETTAAVATTHISQQHDSIANSVKIEPLKNKEDNFANVPELPIDIELENENGSIPRKRSQLCKHGDKGMCEYCSPLPPWDKNYHEENNIKHISFHSYLKRINETTNKKENGSSYIAPLSQSNFKIDLHCSNGHEPWPRGICSKCQPSAITLQQQEFRMVDHVEFQNSGLINNFIEAWRSTGMQRFAYMYGTYKKYDSTPLGIKAVVEAIYEPPQHDEQDGLTMDKEQVVKEMKDIDALATKMGLSRIGLIFTDLTDSGNGDGSVFCKRHKDSFFLSSFEVIMAAKHQLEYPNICKFSEQNIFSSKFVTCVVSGNLEGNIDISSYQVSTDAEALVDATIISGSTHPSMSYINETNNKRYVPEIFYMKKNEYNLTVKENAKPAFPNDYLLVSLSHGFPNTESSDDTEQQSISNSPKFISKNSFPWANRQAMGHSQDYQELKKYIFQAATSDNFNELHEQISNFHFLIYIHSLQILNEEQWNLLVKAATTTAPDEDYETPLLQLITTPEWQTLIMILQESA</sequence>
<dbReference type="STRING" id="1789683.A0A1X7R262"/>
<dbReference type="Proteomes" id="UP000196158">
    <property type="component" value="Unassembled WGS sequence"/>
</dbReference>
<dbReference type="InterPro" id="IPR029071">
    <property type="entry name" value="Ubiquitin-like_domsf"/>
</dbReference>
<evidence type="ECO:0000256" key="7">
    <source>
        <dbReference type="ARBA" id="ARBA00023010"/>
    </source>
</evidence>
<evidence type="ECO:0000256" key="2">
    <source>
        <dbReference type="ARBA" id="ARBA00004406"/>
    </source>
</evidence>
<evidence type="ECO:0000313" key="10">
    <source>
        <dbReference type="EMBL" id="SMN19579.1"/>
    </source>
</evidence>
<dbReference type="Gene3D" id="3.10.20.90">
    <property type="entry name" value="Phosphatidylinositol 3-kinase Catalytic Subunit, Chain A, domain 1"/>
    <property type="match status" value="1"/>
</dbReference>
<protein>
    <recommendedName>
        <fullName evidence="5">Nuclear protein localization protein 4</fullName>
    </recommendedName>
</protein>
<comment type="subcellular location">
    <subcellularLocation>
        <location evidence="3">Cytoplasm</location>
        <location evidence="3">Perinuclear region</location>
    </subcellularLocation>
    <subcellularLocation>
        <location evidence="2">Endoplasmic reticulum membrane</location>
        <topology evidence="2">Peripheral membrane protein</topology>
    </subcellularLocation>
    <subcellularLocation>
        <location evidence="1">Nucleus membrane</location>
        <topology evidence="1">Peripheral membrane protein</topology>
        <orientation evidence="1">Cytoplasmic side</orientation>
    </subcellularLocation>
</comment>
<dbReference type="GO" id="GO:0048471">
    <property type="term" value="C:perinuclear region of cytoplasm"/>
    <property type="evidence" value="ECO:0007669"/>
    <property type="project" value="UniProtKB-SubCell"/>
</dbReference>
<evidence type="ECO:0000256" key="6">
    <source>
        <dbReference type="ARBA" id="ARBA00022816"/>
    </source>
</evidence>
<keyword evidence="6" id="KW-0813">Transport</keyword>
<evidence type="ECO:0000256" key="1">
    <source>
        <dbReference type="ARBA" id="ARBA00004335"/>
    </source>
</evidence>
<dbReference type="Pfam" id="PF05020">
    <property type="entry name" value="zf-NPL4"/>
    <property type="match status" value="1"/>
</dbReference>
<dbReference type="AlphaFoldDB" id="A0A1X7R262"/>
<dbReference type="GO" id="GO:0031625">
    <property type="term" value="F:ubiquitin protein ligase binding"/>
    <property type="evidence" value="ECO:0007669"/>
    <property type="project" value="TreeGrafter"/>
</dbReference>
<keyword evidence="6" id="KW-0509">mRNA transport</keyword>
<evidence type="ECO:0000256" key="4">
    <source>
        <dbReference type="ARBA" id="ARBA00011025"/>
    </source>
</evidence>
<dbReference type="GO" id="GO:0051028">
    <property type="term" value="P:mRNA transport"/>
    <property type="evidence" value="ECO:0007669"/>
    <property type="project" value="UniProtKB-KW"/>
</dbReference>
<gene>
    <name evidence="10" type="ORF">KASA_0O01287G</name>
</gene>
<dbReference type="GO" id="GO:0005789">
    <property type="term" value="C:endoplasmic reticulum membrane"/>
    <property type="evidence" value="ECO:0007669"/>
    <property type="project" value="UniProtKB-SubCell"/>
</dbReference>
<dbReference type="GO" id="GO:0006511">
    <property type="term" value="P:ubiquitin-dependent protein catabolic process"/>
    <property type="evidence" value="ECO:0007669"/>
    <property type="project" value="InterPro"/>
</dbReference>